<dbReference type="InterPro" id="IPR006665">
    <property type="entry name" value="OmpA-like"/>
</dbReference>
<feature type="signal peptide" evidence="2">
    <location>
        <begin position="1"/>
        <end position="32"/>
    </location>
</feature>
<keyword evidence="1" id="KW-0472">Membrane</keyword>
<sequence length="420" mass="47756">MNQIIFLGKTVKTKRLVAGMMLCCGIASSAFAQVKEGESITMTQVDTIQVTNHKERVITNPFWNNWFVTADAGVNAFWGDCPVGKFKDRLTPQFNVGVGKWVIPGFGLNLQFTGFRSKGDKGVQGLYTRGSQTYTDADGNKYWKEKIKWWDLSFNAMFNLTRLIGGYEGISSSKHLNQFIASIGVGATHHYDLPYGSANEWSGHLELQYSRFFSAKKNLSLDVKLRGLFYETKYDGVFNHQLFDENISLNVGMTYYFKERGWGRTTTNTTIYKQDDRQISYLNDEINRLRSMKADTVVIEKGTAEVLQNIVTFPYLVNFVIDKVKVVNREKVNLKAVAAMIKATPEQKYLICGYADKHTGSVKRNLWLAENRAKNVYKVLTEEFGVSADQLVLDDKGGVENMYYDDPQLSRSVIITKYEK</sequence>
<proteinExistence type="predicted"/>
<dbReference type="EMBL" id="QSHQ01000016">
    <property type="protein sequence ID" value="RHC29216.1"/>
    <property type="molecule type" value="Genomic_DNA"/>
</dbReference>
<evidence type="ECO:0000313" key="5">
    <source>
        <dbReference type="Proteomes" id="UP000285305"/>
    </source>
</evidence>
<dbReference type="Gene3D" id="3.30.1330.60">
    <property type="entry name" value="OmpA-like domain"/>
    <property type="match status" value="1"/>
</dbReference>
<evidence type="ECO:0000256" key="2">
    <source>
        <dbReference type="SAM" id="SignalP"/>
    </source>
</evidence>
<reference evidence="4 5" key="1">
    <citation type="submission" date="2018-08" db="EMBL/GenBank/DDBJ databases">
        <title>A genome reference for cultivated species of the human gut microbiota.</title>
        <authorList>
            <person name="Zou Y."/>
            <person name="Xue W."/>
            <person name="Luo G."/>
        </authorList>
    </citation>
    <scope>NUCLEOTIDE SEQUENCE [LARGE SCALE GENOMIC DNA]</scope>
    <source>
        <strain evidence="4 5">AM36-9BH</strain>
    </source>
</reference>
<dbReference type="InterPro" id="IPR036737">
    <property type="entry name" value="OmpA-like_sf"/>
</dbReference>
<evidence type="ECO:0000256" key="1">
    <source>
        <dbReference type="PROSITE-ProRule" id="PRU00473"/>
    </source>
</evidence>
<organism evidence="4 5">
    <name type="scientific">Bacteroides stercoris</name>
    <dbReference type="NCBI Taxonomy" id="46506"/>
    <lineage>
        <taxon>Bacteria</taxon>
        <taxon>Pseudomonadati</taxon>
        <taxon>Bacteroidota</taxon>
        <taxon>Bacteroidia</taxon>
        <taxon>Bacteroidales</taxon>
        <taxon>Bacteroidaceae</taxon>
        <taxon>Bacteroides</taxon>
    </lineage>
</organism>
<accession>A0A413ZR46</accession>
<dbReference type="SUPFAM" id="SSF103088">
    <property type="entry name" value="OmpA-like"/>
    <property type="match status" value="1"/>
</dbReference>
<feature type="chain" id="PRO_5019164171" description="OmpA-like domain-containing protein" evidence="2">
    <location>
        <begin position="33"/>
        <end position="420"/>
    </location>
</feature>
<name>A0A413ZR46_BACSE</name>
<dbReference type="GO" id="GO:0016020">
    <property type="term" value="C:membrane"/>
    <property type="evidence" value="ECO:0007669"/>
    <property type="project" value="UniProtKB-UniRule"/>
</dbReference>
<comment type="caution">
    <text evidence="4">The sequence shown here is derived from an EMBL/GenBank/DDBJ whole genome shotgun (WGS) entry which is preliminary data.</text>
</comment>
<evidence type="ECO:0000259" key="3">
    <source>
        <dbReference type="PROSITE" id="PS51123"/>
    </source>
</evidence>
<feature type="domain" description="OmpA-like" evidence="3">
    <location>
        <begin position="306"/>
        <end position="420"/>
    </location>
</feature>
<keyword evidence="2" id="KW-0732">Signal</keyword>
<dbReference type="Pfam" id="PF00691">
    <property type="entry name" value="OmpA"/>
    <property type="match status" value="1"/>
</dbReference>
<gene>
    <name evidence="4" type="ORF">DW853_09830</name>
</gene>
<dbReference type="Proteomes" id="UP000285305">
    <property type="component" value="Unassembled WGS sequence"/>
</dbReference>
<dbReference type="AlphaFoldDB" id="A0A413ZR46"/>
<evidence type="ECO:0000313" key="4">
    <source>
        <dbReference type="EMBL" id="RHC29216.1"/>
    </source>
</evidence>
<dbReference type="PROSITE" id="PS51123">
    <property type="entry name" value="OMPA_2"/>
    <property type="match status" value="1"/>
</dbReference>
<protein>
    <recommendedName>
        <fullName evidence="3">OmpA-like domain-containing protein</fullName>
    </recommendedName>
</protein>